<dbReference type="RefSeq" id="WP_377170029.1">
    <property type="nucleotide sequence ID" value="NZ_JBHUJR010000001.1"/>
</dbReference>
<dbReference type="Proteomes" id="UP000662074">
    <property type="component" value="Unassembled WGS sequence"/>
</dbReference>
<evidence type="ECO:0000313" key="1">
    <source>
        <dbReference type="EMBL" id="GGI52394.1"/>
    </source>
</evidence>
<reference evidence="1" key="2">
    <citation type="submission" date="2020-09" db="EMBL/GenBank/DDBJ databases">
        <authorList>
            <person name="Sun Q."/>
            <person name="Sedlacek I."/>
        </authorList>
    </citation>
    <scope>NUCLEOTIDE SEQUENCE</scope>
    <source>
        <strain evidence="1">CCM 8711</strain>
    </source>
</reference>
<dbReference type="AlphaFoldDB" id="A0A917JES0"/>
<proteinExistence type="predicted"/>
<evidence type="ECO:0000313" key="2">
    <source>
        <dbReference type="Proteomes" id="UP000662074"/>
    </source>
</evidence>
<name>A0A917JES0_9SPHI</name>
<accession>A0A917JES0</accession>
<keyword evidence="2" id="KW-1185">Reference proteome</keyword>
<reference evidence="1" key="1">
    <citation type="journal article" date="2014" name="Int. J. Syst. Evol. Microbiol.">
        <title>Complete genome sequence of Corynebacterium casei LMG S-19264T (=DSM 44701T), isolated from a smear-ripened cheese.</title>
        <authorList>
            <consortium name="US DOE Joint Genome Institute (JGI-PGF)"/>
            <person name="Walter F."/>
            <person name="Albersmeier A."/>
            <person name="Kalinowski J."/>
            <person name="Ruckert C."/>
        </authorList>
    </citation>
    <scope>NUCLEOTIDE SEQUENCE</scope>
    <source>
        <strain evidence="1">CCM 8711</strain>
    </source>
</reference>
<comment type="caution">
    <text evidence="1">The sequence shown here is derived from an EMBL/GenBank/DDBJ whole genome shotgun (WGS) entry which is preliminary data.</text>
</comment>
<sequence>MKEKKQHSKRIDDITIAEVKSCSAFAHFTDEQAIEVRSSFKQFTMIMFDFFQRNQHKNPLNKD</sequence>
<organism evidence="1 2">
    <name type="scientific">Mucilaginibacter galii</name>
    <dbReference type="NCBI Taxonomy" id="2005073"/>
    <lineage>
        <taxon>Bacteria</taxon>
        <taxon>Pseudomonadati</taxon>
        <taxon>Bacteroidota</taxon>
        <taxon>Sphingobacteriia</taxon>
        <taxon>Sphingobacteriales</taxon>
        <taxon>Sphingobacteriaceae</taxon>
        <taxon>Mucilaginibacter</taxon>
    </lineage>
</organism>
<protein>
    <submittedName>
        <fullName evidence="1">Uncharacterized protein</fullName>
    </submittedName>
</protein>
<dbReference type="EMBL" id="BMDO01000012">
    <property type="protein sequence ID" value="GGI52394.1"/>
    <property type="molecule type" value="Genomic_DNA"/>
</dbReference>
<gene>
    <name evidence="1" type="ORF">GCM10011425_36060</name>
</gene>